<keyword evidence="7" id="KW-1185">Reference proteome</keyword>
<dbReference type="InterPro" id="IPR003010">
    <property type="entry name" value="C-N_Hydrolase"/>
</dbReference>
<dbReference type="AlphaFoldDB" id="A0AAD6HBJ2"/>
<dbReference type="EC" id="3.5.5.1" evidence="4"/>
<keyword evidence="2 6" id="KW-0378">Hydrolase</keyword>
<dbReference type="PANTHER" id="PTHR46044:SF14">
    <property type="entry name" value="ARYLACETONITRILASE"/>
    <property type="match status" value="1"/>
</dbReference>
<accession>A0AAD6HBJ2</accession>
<dbReference type="SUPFAM" id="SSF56317">
    <property type="entry name" value="Carbon-nitrogen hydrolase"/>
    <property type="match status" value="2"/>
</dbReference>
<gene>
    <name evidence="6" type="ORF">N7493_011114</name>
</gene>
<reference evidence="6" key="1">
    <citation type="journal article" date="2023" name="IMA Fungus">
        <title>Comparative genomic study of the Penicillium genus elucidates a diverse pangenome and 15 lateral gene transfer events.</title>
        <authorList>
            <person name="Petersen C."/>
            <person name="Sorensen T."/>
            <person name="Nielsen M.R."/>
            <person name="Sondergaard T.E."/>
            <person name="Sorensen J.L."/>
            <person name="Fitzpatrick D.A."/>
            <person name="Frisvad J.C."/>
            <person name="Nielsen K.L."/>
        </authorList>
    </citation>
    <scope>NUCLEOTIDE SEQUENCE</scope>
    <source>
        <strain evidence="6">IBT 17514</strain>
    </source>
</reference>
<comment type="catalytic activity">
    <reaction evidence="3">
        <text>a nitrile + 2 H2O = a carboxylate + NH4(+)</text>
        <dbReference type="Rhea" id="RHEA:21724"/>
        <dbReference type="ChEBI" id="CHEBI:15377"/>
        <dbReference type="ChEBI" id="CHEBI:18379"/>
        <dbReference type="ChEBI" id="CHEBI:28938"/>
        <dbReference type="ChEBI" id="CHEBI:29067"/>
        <dbReference type="EC" id="3.5.5.1"/>
    </reaction>
</comment>
<dbReference type="Gene3D" id="3.60.110.10">
    <property type="entry name" value="Carbon-nitrogen hydrolase"/>
    <property type="match status" value="2"/>
</dbReference>
<dbReference type="InterPro" id="IPR044149">
    <property type="entry name" value="Nitrilases_CHs"/>
</dbReference>
<comment type="similarity">
    <text evidence="1">Belongs to the carbon-nitrogen hydrolase superfamily. Nitrilase family.</text>
</comment>
<reference evidence="6" key="2">
    <citation type="submission" date="2023-01" db="EMBL/GenBank/DDBJ databases">
        <authorList>
            <person name="Petersen C."/>
        </authorList>
    </citation>
    <scope>NUCLEOTIDE SEQUENCE</scope>
    <source>
        <strain evidence="6">IBT 17514</strain>
    </source>
</reference>
<protein>
    <recommendedName>
        <fullName evidence="4">nitrilase</fullName>
        <ecNumber evidence="4">3.5.5.1</ecNumber>
    </recommendedName>
</protein>
<dbReference type="Pfam" id="PF00795">
    <property type="entry name" value="CN_hydrolase"/>
    <property type="match status" value="1"/>
</dbReference>
<dbReference type="PROSITE" id="PS50263">
    <property type="entry name" value="CN_HYDROLASE"/>
    <property type="match status" value="1"/>
</dbReference>
<organism evidence="6 7">
    <name type="scientific">Penicillium malachiteum</name>
    <dbReference type="NCBI Taxonomy" id="1324776"/>
    <lineage>
        <taxon>Eukaryota</taxon>
        <taxon>Fungi</taxon>
        <taxon>Dikarya</taxon>
        <taxon>Ascomycota</taxon>
        <taxon>Pezizomycotina</taxon>
        <taxon>Eurotiomycetes</taxon>
        <taxon>Eurotiomycetidae</taxon>
        <taxon>Eurotiales</taxon>
        <taxon>Aspergillaceae</taxon>
        <taxon>Penicillium</taxon>
    </lineage>
</organism>
<sequence>MSASTVRVAVTQAEPAWLDLAAGVTKTCDLIAEAAKNEAKLIAFPECWDPGYPCWIWRHLCKGCHAQSQTYAIESTSFVLHCTALITDAGVEKMKTSGAMGMYSPGGGSSAVFGPDGRRLTEPVNSTTETIIYCDLDLDQIIATKLFADVTGHYSRPDLMSLNVCTRVKKMVCENEKADETEVICDLKNSK</sequence>
<dbReference type="InterPro" id="IPR036526">
    <property type="entry name" value="C-N_Hydrolase_sf"/>
</dbReference>
<name>A0AAD6HBJ2_9EURO</name>
<dbReference type="EMBL" id="JAQJAN010000020">
    <property type="protein sequence ID" value="KAJ5703976.1"/>
    <property type="molecule type" value="Genomic_DNA"/>
</dbReference>
<proteinExistence type="inferred from homology"/>
<dbReference type="GO" id="GO:0000257">
    <property type="term" value="F:nitrilase activity"/>
    <property type="evidence" value="ECO:0007669"/>
    <property type="project" value="UniProtKB-EC"/>
</dbReference>
<evidence type="ECO:0000256" key="2">
    <source>
        <dbReference type="ARBA" id="ARBA00022801"/>
    </source>
</evidence>
<evidence type="ECO:0000313" key="7">
    <source>
        <dbReference type="Proteomes" id="UP001215712"/>
    </source>
</evidence>
<feature type="domain" description="CN hydrolase" evidence="5">
    <location>
        <begin position="6"/>
        <end position="191"/>
    </location>
</feature>
<dbReference type="Proteomes" id="UP001215712">
    <property type="component" value="Unassembled WGS sequence"/>
</dbReference>
<evidence type="ECO:0000313" key="6">
    <source>
        <dbReference type="EMBL" id="KAJ5703976.1"/>
    </source>
</evidence>
<evidence type="ECO:0000256" key="1">
    <source>
        <dbReference type="ARBA" id="ARBA00008129"/>
    </source>
</evidence>
<comment type="caution">
    <text evidence="6">The sequence shown here is derived from an EMBL/GenBank/DDBJ whole genome shotgun (WGS) entry which is preliminary data.</text>
</comment>
<evidence type="ECO:0000256" key="4">
    <source>
        <dbReference type="ARBA" id="ARBA00039045"/>
    </source>
</evidence>
<evidence type="ECO:0000259" key="5">
    <source>
        <dbReference type="PROSITE" id="PS50263"/>
    </source>
</evidence>
<evidence type="ECO:0000256" key="3">
    <source>
        <dbReference type="ARBA" id="ARBA00036406"/>
    </source>
</evidence>
<dbReference type="PANTHER" id="PTHR46044">
    <property type="entry name" value="NITRILASE"/>
    <property type="match status" value="1"/>
</dbReference>